<reference evidence="3" key="1">
    <citation type="journal article" date="2014" name="Int. J. Syst. Evol. Microbiol.">
        <title>Complete genome sequence of Corynebacterium casei LMG S-19264T (=DSM 44701T), isolated from a smear-ripened cheese.</title>
        <authorList>
            <consortium name="US DOE Joint Genome Institute (JGI-PGF)"/>
            <person name="Walter F."/>
            <person name="Albersmeier A."/>
            <person name="Kalinowski J."/>
            <person name="Ruckert C."/>
        </authorList>
    </citation>
    <scope>NUCLEOTIDE SEQUENCE</scope>
    <source>
        <strain evidence="3">JCM 12580</strain>
    </source>
</reference>
<dbReference type="Proteomes" id="UP000658382">
    <property type="component" value="Unassembled WGS sequence"/>
</dbReference>
<evidence type="ECO:0000259" key="1">
    <source>
        <dbReference type="Pfam" id="PF00534"/>
    </source>
</evidence>
<dbReference type="EMBL" id="BMNQ01000019">
    <property type="protein sequence ID" value="GGJ95051.1"/>
    <property type="molecule type" value="Genomic_DNA"/>
</dbReference>
<dbReference type="RefSeq" id="WP_188632669.1">
    <property type="nucleotide sequence ID" value="NZ_BMNQ01000019.1"/>
</dbReference>
<keyword evidence="3" id="KW-0808">Transferase</keyword>
<dbReference type="InterPro" id="IPR028098">
    <property type="entry name" value="Glyco_trans_4-like_N"/>
</dbReference>
<keyword evidence="4" id="KW-1185">Reference proteome</keyword>
<name>A0A917PVV0_9BACI</name>
<dbReference type="Pfam" id="PF00534">
    <property type="entry name" value="Glycos_transf_1"/>
    <property type="match status" value="1"/>
</dbReference>
<proteinExistence type="predicted"/>
<dbReference type="GO" id="GO:0016757">
    <property type="term" value="F:glycosyltransferase activity"/>
    <property type="evidence" value="ECO:0007669"/>
    <property type="project" value="InterPro"/>
</dbReference>
<dbReference type="AlphaFoldDB" id="A0A917PVV0"/>
<dbReference type="PANTHER" id="PTHR12526:SF630">
    <property type="entry name" value="GLYCOSYLTRANSFERASE"/>
    <property type="match status" value="1"/>
</dbReference>
<dbReference type="PANTHER" id="PTHR12526">
    <property type="entry name" value="GLYCOSYLTRANSFERASE"/>
    <property type="match status" value="1"/>
</dbReference>
<sequence length="360" mass="41949">MKKKIFFIIPTLAGGGAERVFVNLVKEIDKSLYEVSLIYLSITNKVYEVPSNVREVDLKVKRVRHAPMKLLKFIRREKPDVVISTLGHMNLLLLLLKFFFPNKTKLVTRLTLIPSMSLSANPINRFIQKKTYILYKFSDKIICQSELMKDDFIKYAHISQEKVIKIFNPVDFNEILYKSKEDTQYNFCKEEKSIFFAGRLNEVKRIPLIIDAFKEYLFKNPTSKLYILGDGPKKRELIEFADDQNLSDHIKFLGFQKNIYKWLKHADLFIMASRSEGMPNVLIEAIALEVPVLVLKHPGGTEDIIKCLGLHDKFVDDLIINEVSFQNYKKDIHDKLVSNFSIKNIIEQYENVFQSVLDKE</sequence>
<evidence type="ECO:0000313" key="4">
    <source>
        <dbReference type="Proteomes" id="UP000658382"/>
    </source>
</evidence>
<dbReference type="CDD" id="cd03811">
    <property type="entry name" value="GT4_GT28_WabH-like"/>
    <property type="match status" value="1"/>
</dbReference>
<dbReference type="Gene3D" id="3.40.50.2000">
    <property type="entry name" value="Glycogen Phosphorylase B"/>
    <property type="match status" value="2"/>
</dbReference>
<gene>
    <name evidence="3" type="ORF">GCM10007063_16980</name>
</gene>
<accession>A0A917PVV0</accession>
<reference evidence="3" key="2">
    <citation type="submission" date="2020-09" db="EMBL/GenBank/DDBJ databases">
        <authorList>
            <person name="Sun Q."/>
            <person name="Ohkuma M."/>
        </authorList>
    </citation>
    <scope>NUCLEOTIDE SEQUENCE</scope>
    <source>
        <strain evidence="3">JCM 12580</strain>
    </source>
</reference>
<feature type="domain" description="Glycosyl transferase family 1" evidence="1">
    <location>
        <begin position="181"/>
        <end position="306"/>
    </location>
</feature>
<dbReference type="Pfam" id="PF13439">
    <property type="entry name" value="Glyco_transf_4"/>
    <property type="match status" value="1"/>
</dbReference>
<evidence type="ECO:0000259" key="2">
    <source>
        <dbReference type="Pfam" id="PF13439"/>
    </source>
</evidence>
<evidence type="ECO:0000313" key="3">
    <source>
        <dbReference type="EMBL" id="GGJ95051.1"/>
    </source>
</evidence>
<comment type="caution">
    <text evidence="3">The sequence shown here is derived from an EMBL/GenBank/DDBJ whole genome shotgun (WGS) entry which is preliminary data.</text>
</comment>
<dbReference type="InterPro" id="IPR001296">
    <property type="entry name" value="Glyco_trans_1"/>
</dbReference>
<organism evidence="3 4">
    <name type="scientific">Lentibacillus kapialis</name>
    <dbReference type="NCBI Taxonomy" id="340214"/>
    <lineage>
        <taxon>Bacteria</taxon>
        <taxon>Bacillati</taxon>
        <taxon>Bacillota</taxon>
        <taxon>Bacilli</taxon>
        <taxon>Bacillales</taxon>
        <taxon>Bacillaceae</taxon>
        <taxon>Lentibacillus</taxon>
    </lineage>
</organism>
<feature type="domain" description="Glycosyltransferase subfamily 4-like N-terminal" evidence="2">
    <location>
        <begin position="15"/>
        <end position="172"/>
    </location>
</feature>
<dbReference type="SUPFAM" id="SSF53756">
    <property type="entry name" value="UDP-Glycosyltransferase/glycogen phosphorylase"/>
    <property type="match status" value="1"/>
</dbReference>
<protein>
    <submittedName>
        <fullName evidence="3">Glycosyl transferase</fullName>
    </submittedName>
</protein>